<evidence type="ECO:0000256" key="6">
    <source>
        <dbReference type="SAM" id="Phobius"/>
    </source>
</evidence>
<feature type="transmembrane region" description="Helical" evidence="6">
    <location>
        <begin position="634"/>
        <end position="658"/>
    </location>
</feature>
<dbReference type="Pfam" id="PF00939">
    <property type="entry name" value="Na_sulph_symp"/>
    <property type="match status" value="2"/>
</dbReference>
<feature type="transmembrane region" description="Helical" evidence="6">
    <location>
        <begin position="12"/>
        <end position="31"/>
    </location>
</feature>
<evidence type="ECO:0000256" key="4">
    <source>
        <dbReference type="ARBA" id="ARBA00022989"/>
    </source>
</evidence>
<dbReference type="Proteomes" id="UP001487740">
    <property type="component" value="Unassembled WGS sequence"/>
</dbReference>
<dbReference type="InterPro" id="IPR001898">
    <property type="entry name" value="SLC13A/DASS"/>
</dbReference>
<evidence type="ECO:0000256" key="1">
    <source>
        <dbReference type="ARBA" id="ARBA00004141"/>
    </source>
</evidence>
<keyword evidence="3 6" id="KW-0812">Transmembrane</keyword>
<evidence type="ECO:0000256" key="5">
    <source>
        <dbReference type="ARBA" id="ARBA00023136"/>
    </source>
</evidence>
<evidence type="ECO:0000313" key="7">
    <source>
        <dbReference type="EMBL" id="KAK8378536.1"/>
    </source>
</evidence>
<evidence type="ECO:0000256" key="2">
    <source>
        <dbReference type="ARBA" id="ARBA00006772"/>
    </source>
</evidence>
<comment type="similarity">
    <text evidence="2">Belongs to the SLC13A/DASS transporter (TC 2.A.47) family. NADC subfamily.</text>
</comment>
<feature type="transmembrane region" description="Helical" evidence="6">
    <location>
        <begin position="554"/>
        <end position="582"/>
    </location>
</feature>
<reference evidence="7 8" key="1">
    <citation type="submission" date="2023-03" db="EMBL/GenBank/DDBJ databases">
        <title>High-quality genome of Scylla paramamosain provides insights in environmental adaptation.</title>
        <authorList>
            <person name="Zhang L."/>
        </authorList>
    </citation>
    <scope>NUCLEOTIDE SEQUENCE [LARGE SCALE GENOMIC DNA]</scope>
    <source>
        <strain evidence="7">LZ_2023a</strain>
        <tissue evidence="7">Muscle</tissue>
    </source>
</reference>
<dbReference type="AlphaFoldDB" id="A0AAW0SU12"/>
<comment type="caution">
    <text evidence="7">The sequence shown here is derived from an EMBL/GenBank/DDBJ whole genome shotgun (WGS) entry which is preliminary data.</text>
</comment>
<feature type="transmembrane region" description="Helical" evidence="6">
    <location>
        <begin position="369"/>
        <end position="395"/>
    </location>
</feature>
<gene>
    <name evidence="7" type="ORF">O3P69_011200</name>
</gene>
<proteinExistence type="inferred from homology"/>
<keyword evidence="4 6" id="KW-1133">Transmembrane helix</keyword>
<organism evidence="7 8">
    <name type="scientific">Scylla paramamosain</name>
    <name type="common">Mud crab</name>
    <dbReference type="NCBI Taxonomy" id="85552"/>
    <lineage>
        <taxon>Eukaryota</taxon>
        <taxon>Metazoa</taxon>
        <taxon>Ecdysozoa</taxon>
        <taxon>Arthropoda</taxon>
        <taxon>Crustacea</taxon>
        <taxon>Multicrustacea</taxon>
        <taxon>Malacostraca</taxon>
        <taxon>Eumalacostraca</taxon>
        <taxon>Eucarida</taxon>
        <taxon>Decapoda</taxon>
        <taxon>Pleocyemata</taxon>
        <taxon>Brachyura</taxon>
        <taxon>Eubrachyura</taxon>
        <taxon>Portunoidea</taxon>
        <taxon>Portunidae</taxon>
        <taxon>Portuninae</taxon>
        <taxon>Scylla</taxon>
    </lineage>
</organism>
<evidence type="ECO:0000256" key="3">
    <source>
        <dbReference type="ARBA" id="ARBA00022692"/>
    </source>
</evidence>
<dbReference type="GO" id="GO:0015137">
    <property type="term" value="F:citrate transmembrane transporter activity"/>
    <property type="evidence" value="ECO:0007669"/>
    <property type="project" value="TreeGrafter"/>
</dbReference>
<sequence>MMCPKVLLPRWWRGATILLAMIVPSIILFYAKSQSARCGFVMVVMAVMWVTEVIPLPVTALIPVFAFPLMGILSTDIVSRLYLKDSNMMFLGGLIMAAAVENCNFHERVALFVILHNKKVSQDVIIHILPASDTPRSGRPRVGNMDAQVDSLACHRLMLSRNSGGRAHVLPPAGRGRGVTGQSPRLLALGFMIVTSFLSMWISNTATAAMIVPIVDAVVKELTKLREMDVIEANEDSHHLGFTNHCEETGHIAKNMYFRRGTDDTYIDMHSIKEEMNEESEIEQVEVLEVTAARTRKEDAGTEGETRKEAERRKLEAVKMECLSLKQMLFLSVAFSANTGGTGSPLGCGPNIVLMGLLDSFGNSMGLNFATWMMFNVPGVILCALLGWLWLQILFMCCGKNRVQRSTPEKEHALRKFIEGHYRALGPVSRKEAVVVTSFFILVMLWVFRDPGFIPGWATYYTTPGDSVYVKAATPVMLMVFLLFCIPAESKPAPGAKQVERCMNWEAVHKKVPWGIVILLGGGLALAEGAKHSGLSTYFSQQLARLKDLPKEALVVLVCLMAGGMTEFASNTATASILLPMLANLALAIQVHPLYLLIPATACCAYAFMLPVATPGNAIVLSASGMRTSVMIRAGIVMNIVCIIVTVFLINTLGYAIFDLNTIPTFSNSTTL</sequence>
<dbReference type="EMBL" id="JARAKH010000045">
    <property type="protein sequence ID" value="KAK8378536.1"/>
    <property type="molecule type" value="Genomic_DNA"/>
</dbReference>
<feature type="transmembrane region" description="Helical" evidence="6">
    <location>
        <begin position="186"/>
        <end position="215"/>
    </location>
</feature>
<keyword evidence="8" id="KW-1185">Reference proteome</keyword>
<feature type="transmembrane region" description="Helical" evidence="6">
    <location>
        <begin position="432"/>
        <end position="448"/>
    </location>
</feature>
<dbReference type="GO" id="GO:0005886">
    <property type="term" value="C:plasma membrane"/>
    <property type="evidence" value="ECO:0007669"/>
    <property type="project" value="TreeGrafter"/>
</dbReference>
<dbReference type="PANTHER" id="PTHR10283:SF82">
    <property type="entry name" value="SOLUTE CARRIER FAMILY 13 MEMBER 2"/>
    <property type="match status" value="1"/>
</dbReference>
<feature type="transmembrane region" description="Helical" evidence="6">
    <location>
        <begin position="594"/>
        <end position="613"/>
    </location>
</feature>
<protein>
    <submittedName>
        <fullName evidence="7">Uncharacterized protein</fullName>
    </submittedName>
</protein>
<dbReference type="PANTHER" id="PTHR10283">
    <property type="entry name" value="SOLUTE CARRIER FAMILY 13 MEMBER"/>
    <property type="match status" value="1"/>
</dbReference>
<keyword evidence="5 6" id="KW-0472">Membrane</keyword>
<dbReference type="GO" id="GO:0015141">
    <property type="term" value="F:succinate transmembrane transporter activity"/>
    <property type="evidence" value="ECO:0007669"/>
    <property type="project" value="TreeGrafter"/>
</dbReference>
<evidence type="ECO:0000313" key="8">
    <source>
        <dbReference type="Proteomes" id="UP001487740"/>
    </source>
</evidence>
<feature type="transmembrane region" description="Helical" evidence="6">
    <location>
        <begin position="38"/>
        <end position="58"/>
    </location>
</feature>
<accession>A0AAW0SU12</accession>
<name>A0AAW0SU12_SCYPA</name>
<feature type="transmembrane region" description="Helical" evidence="6">
    <location>
        <begin position="468"/>
        <end position="488"/>
    </location>
</feature>
<comment type="subcellular location">
    <subcellularLocation>
        <location evidence="1">Membrane</location>
        <topology evidence="1">Multi-pass membrane protein</topology>
    </subcellularLocation>
</comment>